<dbReference type="PROSITE" id="PS50082">
    <property type="entry name" value="WD_REPEATS_2"/>
    <property type="match status" value="2"/>
</dbReference>
<keyword evidence="9" id="KW-0472">Membrane</keyword>
<comment type="subcellular location">
    <subcellularLocation>
        <location evidence="1">Cytoplasm</location>
    </subcellularLocation>
</comment>
<dbReference type="InterPro" id="IPR003140">
    <property type="entry name" value="PLipase/COase/thioEstase"/>
</dbReference>
<evidence type="ECO:0000256" key="5">
    <source>
        <dbReference type="ARBA" id="ARBA00022737"/>
    </source>
</evidence>
<gene>
    <name evidence="11" type="ORF">EJ03DRAFT_386249</name>
</gene>
<dbReference type="PANTHER" id="PTHR14344">
    <property type="entry name" value="WD REPEAT PROTEIN"/>
    <property type="match status" value="1"/>
</dbReference>
<dbReference type="OrthoDB" id="5594999at2759"/>
<keyword evidence="4" id="KW-0819">tRNA processing</keyword>
<feature type="transmembrane region" description="Helical" evidence="9">
    <location>
        <begin position="1283"/>
        <end position="1313"/>
    </location>
</feature>
<dbReference type="InterPro" id="IPR051973">
    <property type="entry name" value="tRNA_Anticodon_Mtase-Reg"/>
</dbReference>
<dbReference type="GO" id="GO:0030488">
    <property type="term" value="P:tRNA methylation"/>
    <property type="evidence" value="ECO:0007669"/>
    <property type="project" value="TreeGrafter"/>
</dbReference>
<accession>A0A6G1KTP7</accession>
<evidence type="ECO:0000256" key="8">
    <source>
        <dbReference type="SAM" id="MobiDB-lite"/>
    </source>
</evidence>
<dbReference type="InterPro" id="IPR001680">
    <property type="entry name" value="WD40_rpt"/>
</dbReference>
<dbReference type="SMART" id="SM00320">
    <property type="entry name" value="WD40"/>
    <property type="match status" value="8"/>
</dbReference>
<dbReference type="PROSITE" id="PS00678">
    <property type="entry name" value="WD_REPEATS_1"/>
    <property type="match status" value="2"/>
</dbReference>
<dbReference type="Gene3D" id="3.40.50.1820">
    <property type="entry name" value="alpha/beta hydrolase"/>
    <property type="match status" value="1"/>
</dbReference>
<dbReference type="SUPFAM" id="SSF50978">
    <property type="entry name" value="WD40 repeat-like"/>
    <property type="match status" value="3"/>
</dbReference>
<dbReference type="InterPro" id="IPR036322">
    <property type="entry name" value="WD40_repeat_dom_sf"/>
</dbReference>
<keyword evidence="9" id="KW-1133">Transmembrane helix</keyword>
<name>A0A6G1KTP7_9PEZI</name>
<feature type="transmembrane region" description="Helical" evidence="9">
    <location>
        <begin position="1411"/>
        <end position="1428"/>
    </location>
</feature>
<sequence>MYSCRYMETSLIFPVELTDDTIVIAPRSERHTHTVILLHGRDSEAAEFQSEFFQSQDSAGHLLDKDLFPTVRWVFPKAGVEDFGSSGIKISQWFGMTVTERPHENEEQQLAGLVASVEKIATIVREEAKIVGYDNIILGGISQGCATAVNALCPSVKAPDWILDGSFATHQEDGVAGQRIAFVTAHNALIVVTIDRLEATCDTDHAVLNPTVPGSNCISYTAHVKWISESRCLIASGTAFGDVIVWSAELLQASSGRFEAIAQVHYTFSAHEGSVFGVQISSGVETFNEKRLLASCSDDRTIRIWDISDLSAQSSALTDVQRDTGFGTKSEHEGHAPPCLAKAMGHMSRIWHVRFLPGDHCANVGRDHRVEMRIMSFGEDASNITWALNSSPDRTPSAGGVMLRQVACQTAHAGKHVWSVAVSAAGQVATGGCDGAIAIRSRDPACATPTLLDLFGAMEGKDSLRSYDFVAAHRMIAVTETGRVLEVSIPDDDNVTVSTVSEALPDLNHYSVTAGVPGALFMAGSTGVILAYDHQSRTVNEFARMGGKKVAGMFTYIGEDGVSFSLLVSSLGCAEVQLFEEISLGTRYRYLKSVQHVPLKLPAGYVVTSFARYKNSEQTIVALGSRQGSIAVYGMLASASAEPALVFQAHGQESVTALRWSGNTYLHSVGRDGAHAMHRITMVKGMYGVEIIHKLTLPFGPNVEGMSIDSCRLLLWGFRGKQFVVYDASSNREIMSVECGGAHRSFAFQPQESGGTFVWNKASKVYYQTQSVLPYALFHSGWHGREVKSMAISPNAVQIIATGAEDTDIKLCTIDESSGDLRCLQTLRKHNTGIQHLQWSTDGHYLFSSGGSEEFFVWRVTFDVPDIGLGVCCDSAHPRSGTSDLRIMGFAIQEENNEDGYRVTMAYSDSSIKMWKYGCQQWSLIAAGDYLTACLTHAAYLDGCPSTLLTAATDGHVALWTQDAVGSILTWSGRPKIHQNAVLVATHIRLSTGGHVFFAGGDDNAISMTTLIRDQTRTRILRMPRAHAAAVTGISVLRHSHDKILLASASIDQKIKVWEILMGDGMVDREIRVKKLWTCPTSVADVSSLETCHLAGGEIGLVVCGVGIEVLRLQGDVKEHRKASIFASVLSMPKPRNSMSHLPQEFEARLHAMEEHSMSQMQRMTGFEKALADLVASAHRMKIKMDDYGMKFASLEDELASMHRHGSKSCAGLQAAENQCNVESAQEEYKIDLAEPSNFVKRQVDLGFLNDLWSTIYIFPCMITIIWLTLLHTESDDMYMDHILVHILPTIGVMAAVASFCSSVLVLVLKLFLKQEIMRITLERTAARTTVIARVCARWLVKKYSTRRAKLAQVGHQLRPEAGTMRRFLKSVAIIGISALLYASGVHFKFATLVVNTVSFIIAFYIKKPLFLLPAVAIGLLLALLFQAKEGVDGGQQATVEDDKKAAFWTIVKDIFIAPFMSCSSTDKECERECESEEEYESEEKYESEGKYKSEKEYESEEKYKSEKEYESEAEGAGCMSHNAAEQESDVEVETANLVDWEMLEANDGIKMQTGR</sequence>
<dbReference type="GO" id="GO:0016787">
    <property type="term" value="F:hydrolase activity"/>
    <property type="evidence" value="ECO:0007669"/>
    <property type="project" value="InterPro"/>
</dbReference>
<dbReference type="EMBL" id="ML995946">
    <property type="protein sequence ID" value="KAF2763996.1"/>
    <property type="molecule type" value="Genomic_DNA"/>
</dbReference>
<dbReference type="Gene3D" id="2.130.10.10">
    <property type="entry name" value="YVTN repeat-like/Quinoprotein amine dehydrogenase"/>
    <property type="match status" value="3"/>
</dbReference>
<keyword evidence="12" id="KW-1185">Reference proteome</keyword>
<feature type="region of interest" description="Disordered" evidence="8">
    <location>
        <begin position="1474"/>
        <end position="1531"/>
    </location>
</feature>
<evidence type="ECO:0000256" key="1">
    <source>
        <dbReference type="ARBA" id="ARBA00004496"/>
    </source>
</evidence>
<comment type="similarity">
    <text evidence="6">Belongs to the WD repeat WDR6 family.</text>
</comment>
<feature type="repeat" description="WD" evidence="7">
    <location>
        <begin position="827"/>
        <end position="860"/>
    </location>
</feature>
<dbReference type="InterPro" id="IPR029058">
    <property type="entry name" value="AB_hydrolase_fold"/>
</dbReference>
<proteinExistence type="inferred from homology"/>
<feature type="transmembrane region" description="Helical" evidence="9">
    <location>
        <begin position="1368"/>
        <end position="1384"/>
    </location>
</feature>
<evidence type="ECO:0000256" key="4">
    <source>
        <dbReference type="ARBA" id="ARBA00022694"/>
    </source>
</evidence>
<dbReference type="GO" id="GO:0005737">
    <property type="term" value="C:cytoplasm"/>
    <property type="evidence" value="ECO:0007669"/>
    <property type="project" value="UniProtKB-SubCell"/>
</dbReference>
<dbReference type="PROSITE" id="PS50294">
    <property type="entry name" value="WD_REPEATS_REGION"/>
    <property type="match status" value="1"/>
</dbReference>
<feature type="repeat" description="WD" evidence="7">
    <location>
        <begin position="268"/>
        <end position="315"/>
    </location>
</feature>
<dbReference type="Pfam" id="PF02230">
    <property type="entry name" value="Abhydrolase_2"/>
    <property type="match status" value="1"/>
</dbReference>
<organism evidence="11 12">
    <name type="scientific">Teratosphaeria nubilosa</name>
    <dbReference type="NCBI Taxonomy" id="161662"/>
    <lineage>
        <taxon>Eukaryota</taxon>
        <taxon>Fungi</taxon>
        <taxon>Dikarya</taxon>
        <taxon>Ascomycota</taxon>
        <taxon>Pezizomycotina</taxon>
        <taxon>Dothideomycetes</taxon>
        <taxon>Dothideomycetidae</taxon>
        <taxon>Mycosphaerellales</taxon>
        <taxon>Teratosphaeriaceae</taxon>
        <taxon>Teratosphaeria</taxon>
    </lineage>
</organism>
<feature type="domain" description="Phospholipase/carboxylesterase/thioesterase" evidence="10">
    <location>
        <begin position="23"/>
        <end position="151"/>
    </location>
</feature>
<evidence type="ECO:0000313" key="11">
    <source>
        <dbReference type="EMBL" id="KAF2763996.1"/>
    </source>
</evidence>
<keyword evidence="5" id="KW-0677">Repeat</keyword>
<feature type="compositionally biased region" description="Basic and acidic residues" evidence="8">
    <location>
        <begin position="1483"/>
        <end position="1511"/>
    </location>
</feature>
<evidence type="ECO:0000256" key="7">
    <source>
        <dbReference type="PROSITE-ProRule" id="PRU00221"/>
    </source>
</evidence>
<reference evidence="11" key="1">
    <citation type="journal article" date="2020" name="Stud. Mycol.">
        <title>101 Dothideomycetes genomes: a test case for predicting lifestyles and emergence of pathogens.</title>
        <authorList>
            <person name="Haridas S."/>
            <person name="Albert R."/>
            <person name="Binder M."/>
            <person name="Bloem J."/>
            <person name="Labutti K."/>
            <person name="Salamov A."/>
            <person name="Andreopoulos B."/>
            <person name="Baker S."/>
            <person name="Barry K."/>
            <person name="Bills G."/>
            <person name="Bluhm B."/>
            <person name="Cannon C."/>
            <person name="Castanera R."/>
            <person name="Culley D."/>
            <person name="Daum C."/>
            <person name="Ezra D."/>
            <person name="Gonzalez J."/>
            <person name="Henrissat B."/>
            <person name="Kuo A."/>
            <person name="Liang C."/>
            <person name="Lipzen A."/>
            <person name="Lutzoni F."/>
            <person name="Magnuson J."/>
            <person name="Mondo S."/>
            <person name="Nolan M."/>
            <person name="Ohm R."/>
            <person name="Pangilinan J."/>
            <person name="Park H.-J."/>
            <person name="Ramirez L."/>
            <person name="Alfaro M."/>
            <person name="Sun H."/>
            <person name="Tritt A."/>
            <person name="Yoshinaga Y."/>
            <person name="Zwiers L.-H."/>
            <person name="Turgeon B."/>
            <person name="Goodwin S."/>
            <person name="Spatafora J."/>
            <person name="Crous P."/>
            <person name="Grigoriev I."/>
        </authorList>
    </citation>
    <scope>NUCLEOTIDE SEQUENCE</scope>
    <source>
        <strain evidence="11">CBS 116005</strain>
    </source>
</reference>
<dbReference type="Pfam" id="PF00400">
    <property type="entry name" value="WD40"/>
    <property type="match status" value="3"/>
</dbReference>
<evidence type="ECO:0000256" key="3">
    <source>
        <dbReference type="ARBA" id="ARBA00022574"/>
    </source>
</evidence>
<protein>
    <submittedName>
        <fullName evidence="11">WD40 repeat-like protein</fullName>
    </submittedName>
</protein>
<evidence type="ECO:0000259" key="10">
    <source>
        <dbReference type="Pfam" id="PF02230"/>
    </source>
</evidence>
<evidence type="ECO:0000313" key="12">
    <source>
        <dbReference type="Proteomes" id="UP000799436"/>
    </source>
</evidence>
<keyword evidence="9" id="KW-0812">Transmembrane</keyword>
<evidence type="ECO:0000256" key="2">
    <source>
        <dbReference type="ARBA" id="ARBA00022490"/>
    </source>
</evidence>
<dbReference type="SUPFAM" id="SSF53474">
    <property type="entry name" value="alpha/beta-Hydrolases"/>
    <property type="match status" value="1"/>
</dbReference>
<dbReference type="PANTHER" id="PTHR14344:SF3">
    <property type="entry name" value="WD REPEAT-CONTAINING PROTEIN 6"/>
    <property type="match status" value="1"/>
</dbReference>
<keyword evidence="2" id="KW-0963">Cytoplasm</keyword>
<evidence type="ECO:0000256" key="9">
    <source>
        <dbReference type="SAM" id="Phobius"/>
    </source>
</evidence>
<keyword evidence="3 7" id="KW-0853">WD repeat</keyword>
<dbReference type="InterPro" id="IPR019775">
    <property type="entry name" value="WD40_repeat_CS"/>
</dbReference>
<evidence type="ECO:0000256" key="6">
    <source>
        <dbReference type="ARBA" id="ARBA00038255"/>
    </source>
</evidence>
<dbReference type="InterPro" id="IPR015943">
    <property type="entry name" value="WD40/YVTN_repeat-like_dom_sf"/>
</dbReference>
<dbReference type="Proteomes" id="UP000799436">
    <property type="component" value="Unassembled WGS sequence"/>
</dbReference>